<evidence type="ECO:0000256" key="2">
    <source>
        <dbReference type="ARBA" id="ARBA00022801"/>
    </source>
</evidence>
<organism evidence="5 6">
    <name type="scientific">Reticulibacter mediterranei</name>
    <dbReference type="NCBI Taxonomy" id="2778369"/>
    <lineage>
        <taxon>Bacteria</taxon>
        <taxon>Bacillati</taxon>
        <taxon>Chloroflexota</taxon>
        <taxon>Ktedonobacteria</taxon>
        <taxon>Ktedonobacterales</taxon>
        <taxon>Reticulibacteraceae</taxon>
        <taxon>Reticulibacter</taxon>
    </lineage>
</organism>
<dbReference type="InterPro" id="IPR000086">
    <property type="entry name" value="NUDIX_hydrolase_dom"/>
</dbReference>
<dbReference type="Gene3D" id="6.10.250.1120">
    <property type="match status" value="1"/>
</dbReference>
<reference evidence="5" key="1">
    <citation type="submission" date="2020-10" db="EMBL/GenBank/DDBJ databases">
        <title>Taxonomic study of unclassified bacteria belonging to the class Ktedonobacteria.</title>
        <authorList>
            <person name="Yabe S."/>
            <person name="Wang C.M."/>
            <person name="Zheng Y."/>
            <person name="Sakai Y."/>
            <person name="Cavaletti L."/>
            <person name="Monciardini P."/>
            <person name="Donadio S."/>
        </authorList>
    </citation>
    <scope>NUCLEOTIDE SEQUENCE</scope>
    <source>
        <strain evidence="5">ID150040</strain>
    </source>
</reference>
<evidence type="ECO:0000256" key="3">
    <source>
        <dbReference type="RuleBase" id="RU003476"/>
    </source>
</evidence>
<dbReference type="CDD" id="cd02883">
    <property type="entry name" value="NUDIX_Hydrolase"/>
    <property type="match status" value="1"/>
</dbReference>
<dbReference type="InterPro" id="IPR059176">
    <property type="entry name" value="UDP-X_N"/>
</dbReference>
<dbReference type="PANTHER" id="PTHR43736">
    <property type="entry name" value="ADP-RIBOSE PYROPHOSPHATASE"/>
    <property type="match status" value="1"/>
</dbReference>
<keyword evidence="2 3" id="KW-0378">Hydrolase</keyword>
<feature type="domain" description="Nudix hydrolase" evidence="4">
    <location>
        <begin position="70"/>
        <end position="199"/>
    </location>
</feature>
<accession>A0A8J3N8M9</accession>
<dbReference type="PROSITE" id="PS51462">
    <property type="entry name" value="NUDIX"/>
    <property type="match status" value="1"/>
</dbReference>
<dbReference type="AlphaFoldDB" id="A0A8J3N8M9"/>
<sequence length="213" mass="23810">MSELTASEILLAMDKIRGIAVEGLNYANNVYDRERYTQLLEIVASMYGAYLQAPEEALLSRFRKELGSCTPKIGVNVAVHTTSGQLLALRRSDDQSWCLPGGWVAVGEAPHEAAERETLEETGLHVRVQGTIDLHMKGPQENKFLHHQLNLLMGAAAIEEQRVTLSEEHSEYDWIREPDGKIWHPGHLEHAACALAFIEQPGAMLRMQKASDR</sequence>
<dbReference type="Gene3D" id="3.90.79.10">
    <property type="entry name" value="Nucleoside Triphosphate Pyrophosphohydrolase"/>
    <property type="match status" value="1"/>
</dbReference>
<dbReference type="EMBL" id="BNJK01000002">
    <property type="protein sequence ID" value="GHO98417.1"/>
    <property type="molecule type" value="Genomic_DNA"/>
</dbReference>
<evidence type="ECO:0000313" key="5">
    <source>
        <dbReference type="EMBL" id="GHO98417.1"/>
    </source>
</evidence>
<dbReference type="GO" id="GO:0016787">
    <property type="term" value="F:hydrolase activity"/>
    <property type="evidence" value="ECO:0007669"/>
    <property type="project" value="UniProtKB-KW"/>
</dbReference>
<dbReference type="Pfam" id="PF00293">
    <property type="entry name" value="NUDIX"/>
    <property type="match status" value="1"/>
</dbReference>
<comment type="similarity">
    <text evidence="1 3">Belongs to the Nudix hydrolase family.</text>
</comment>
<name>A0A8J3N8M9_9CHLR</name>
<evidence type="ECO:0000256" key="1">
    <source>
        <dbReference type="ARBA" id="ARBA00005582"/>
    </source>
</evidence>
<dbReference type="PROSITE" id="PS00893">
    <property type="entry name" value="NUDIX_BOX"/>
    <property type="match status" value="1"/>
</dbReference>
<dbReference type="InterPro" id="IPR020476">
    <property type="entry name" value="Nudix_hydrolase"/>
</dbReference>
<gene>
    <name evidence="5" type="ORF">KSF_084650</name>
</gene>
<evidence type="ECO:0000259" key="4">
    <source>
        <dbReference type="PROSITE" id="PS51462"/>
    </source>
</evidence>
<dbReference type="InterPro" id="IPR015797">
    <property type="entry name" value="NUDIX_hydrolase-like_dom_sf"/>
</dbReference>
<dbReference type="InterPro" id="IPR020084">
    <property type="entry name" value="NUDIX_hydrolase_CS"/>
</dbReference>
<dbReference type="RefSeq" id="WP_220209172.1">
    <property type="nucleotide sequence ID" value="NZ_BNJK01000002.1"/>
</dbReference>
<proteinExistence type="inferred from homology"/>
<comment type="caution">
    <text evidence="5">The sequence shown here is derived from an EMBL/GenBank/DDBJ whole genome shotgun (WGS) entry which is preliminary data.</text>
</comment>
<evidence type="ECO:0000313" key="6">
    <source>
        <dbReference type="Proteomes" id="UP000597444"/>
    </source>
</evidence>
<dbReference type="Proteomes" id="UP000597444">
    <property type="component" value="Unassembled WGS sequence"/>
</dbReference>
<protein>
    <recommendedName>
        <fullName evidence="4">Nudix hydrolase domain-containing protein</fullName>
    </recommendedName>
</protein>
<dbReference type="Pfam" id="PF12535">
    <property type="entry name" value="Nudix_N"/>
    <property type="match status" value="1"/>
</dbReference>
<keyword evidence="6" id="KW-1185">Reference proteome</keyword>
<dbReference type="SUPFAM" id="SSF55811">
    <property type="entry name" value="Nudix"/>
    <property type="match status" value="1"/>
</dbReference>
<dbReference type="PRINTS" id="PR00502">
    <property type="entry name" value="NUDIXFAMILY"/>
</dbReference>
<dbReference type="PANTHER" id="PTHR43736:SF1">
    <property type="entry name" value="DIHYDRONEOPTERIN TRIPHOSPHATE DIPHOSPHATASE"/>
    <property type="match status" value="1"/>
</dbReference>